<dbReference type="AlphaFoldDB" id="A0A3S5CK46"/>
<evidence type="ECO:0000313" key="4">
    <source>
        <dbReference type="Proteomes" id="UP000784294"/>
    </source>
</evidence>
<organism evidence="3 4">
    <name type="scientific">Protopolystoma xenopodis</name>
    <dbReference type="NCBI Taxonomy" id="117903"/>
    <lineage>
        <taxon>Eukaryota</taxon>
        <taxon>Metazoa</taxon>
        <taxon>Spiralia</taxon>
        <taxon>Lophotrochozoa</taxon>
        <taxon>Platyhelminthes</taxon>
        <taxon>Monogenea</taxon>
        <taxon>Polyopisthocotylea</taxon>
        <taxon>Polystomatidea</taxon>
        <taxon>Polystomatidae</taxon>
        <taxon>Protopolystoma</taxon>
    </lineage>
</organism>
<evidence type="ECO:0000256" key="2">
    <source>
        <dbReference type="SAM" id="MobiDB-lite"/>
    </source>
</evidence>
<name>A0A3S5CK46_9PLAT</name>
<gene>
    <name evidence="3" type="ORF">PXEA_LOCUS21307</name>
</gene>
<protein>
    <submittedName>
        <fullName evidence="3">Uncharacterized protein</fullName>
    </submittedName>
</protein>
<dbReference type="Proteomes" id="UP000784294">
    <property type="component" value="Unassembled WGS sequence"/>
</dbReference>
<keyword evidence="4" id="KW-1185">Reference proteome</keyword>
<accession>A0A3S5CK46</accession>
<proteinExistence type="predicted"/>
<evidence type="ECO:0000256" key="1">
    <source>
        <dbReference type="SAM" id="Coils"/>
    </source>
</evidence>
<feature type="region of interest" description="Disordered" evidence="2">
    <location>
        <begin position="232"/>
        <end position="266"/>
    </location>
</feature>
<evidence type="ECO:0000313" key="3">
    <source>
        <dbReference type="EMBL" id="VEL27867.1"/>
    </source>
</evidence>
<keyword evidence="1" id="KW-0175">Coiled coil</keyword>
<feature type="compositionally biased region" description="Polar residues" evidence="2">
    <location>
        <begin position="236"/>
        <end position="251"/>
    </location>
</feature>
<comment type="caution">
    <text evidence="3">The sequence shown here is derived from an EMBL/GenBank/DDBJ whole genome shotgun (WGS) entry which is preliminary data.</text>
</comment>
<feature type="coiled-coil region" evidence="1">
    <location>
        <begin position="167"/>
        <end position="194"/>
    </location>
</feature>
<dbReference type="EMBL" id="CAAALY010090481">
    <property type="protein sequence ID" value="VEL27867.1"/>
    <property type="molecule type" value="Genomic_DNA"/>
</dbReference>
<sequence length="266" mass="29582">MDSSKKSEPINVTHDSSTLLVPVYSGSGQCKHKPVDISIKPECISENRSEIGQDQIPKQDPLVEKIADDSDETDAASDVVNVSRGLRERLHFPPVPLFLEHVRARIKQLPLPRIPQPTSDEMKLTQGASNISSRLIRHRFQRARRLRTLDDLLVWRHRSAAHDRQTADLASARLAELNVQRFDLENRYRQSREQLSALASAAQEARTARAKAIKAKQTALAIMTTNLPSDAKTRSLVKNSTTESLLEQSIQPPDASAQPAVPISSP</sequence>
<reference evidence="3" key="1">
    <citation type="submission" date="2018-11" db="EMBL/GenBank/DDBJ databases">
        <authorList>
            <consortium name="Pathogen Informatics"/>
        </authorList>
    </citation>
    <scope>NUCLEOTIDE SEQUENCE</scope>
</reference>